<proteinExistence type="predicted"/>
<evidence type="ECO:0000313" key="2">
    <source>
        <dbReference type="Proteomes" id="UP000094165"/>
    </source>
</evidence>
<evidence type="ECO:0000313" key="1">
    <source>
        <dbReference type="EMBL" id="OEE77795.1"/>
    </source>
</evidence>
<gene>
    <name evidence="1" type="ORF">A130_03955</name>
</gene>
<sequence length="66" mass="7731">MERETNSFCGIDKNILLIVKSIEKAGFNHIGRRLVTLFVEIFSLKFKRSNRKWPDILLHLMTLVSI</sequence>
<dbReference type="Proteomes" id="UP000094165">
    <property type="component" value="Unassembled WGS sequence"/>
</dbReference>
<keyword evidence="2" id="KW-1185">Reference proteome</keyword>
<dbReference type="EMBL" id="AJYW02000071">
    <property type="protein sequence ID" value="OEE77795.1"/>
    <property type="molecule type" value="Genomic_DNA"/>
</dbReference>
<accession>A0A1E5D2P4</accession>
<organism evidence="1 2">
    <name type="scientific">Vibrio genomosp. F6 str. FF-238</name>
    <dbReference type="NCBI Taxonomy" id="1191298"/>
    <lineage>
        <taxon>Bacteria</taxon>
        <taxon>Pseudomonadati</taxon>
        <taxon>Pseudomonadota</taxon>
        <taxon>Gammaproteobacteria</taxon>
        <taxon>Vibrionales</taxon>
        <taxon>Vibrionaceae</taxon>
        <taxon>Vibrio</taxon>
    </lineage>
</organism>
<dbReference type="AlphaFoldDB" id="A0A1E5D2P4"/>
<reference evidence="1 2" key="1">
    <citation type="journal article" date="2012" name="Science">
        <title>Ecological populations of bacteria act as socially cohesive units of antibiotic production and resistance.</title>
        <authorList>
            <person name="Cordero O.X."/>
            <person name="Wildschutte H."/>
            <person name="Kirkup B."/>
            <person name="Proehl S."/>
            <person name="Ngo L."/>
            <person name="Hussain F."/>
            <person name="Le Roux F."/>
            <person name="Mincer T."/>
            <person name="Polz M.F."/>
        </authorList>
    </citation>
    <scope>NUCLEOTIDE SEQUENCE [LARGE SCALE GENOMIC DNA]</scope>
    <source>
        <strain evidence="1 2">FF-238</strain>
    </source>
</reference>
<comment type="caution">
    <text evidence="1">The sequence shown here is derived from an EMBL/GenBank/DDBJ whole genome shotgun (WGS) entry which is preliminary data.</text>
</comment>
<protein>
    <submittedName>
        <fullName evidence="1">Uncharacterized protein</fullName>
    </submittedName>
</protein>
<name>A0A1E5D2P4_9VIBR</name>